<gene>
    <name evidence="2" type="ORF">Aph01nite_59330</name>
</gene>
<accession>A0A919QF59</accession>
<dbReference type="Proteomes" id="UP000640052">
    <property type="component" value="Unassembled WGS sequence"/>
</dbReference>
<organism evidence="2 3">
    <name type="scientific">Acrocarpospora phusangensis</name>
    <dbReference type="NCBI Taxonomy" id="1070424"/>
    <lineage>
        <taxon>Bacteria</taxon>
        <taxon>Bacillati</taxon>
        <taxon>Actinomycetota</taxon>
        <taxon>Actinomycetes</taxon>
        <taxon>Streptosporangiales</taxon>
        <taxon>Streptosporangiaceae</taxon>
        <taxon>Acrocarpospora</taxon>
    </lineage>
</organism>
<evidence type="ECO:0000313" key="2">
    <source>
        <dbReference type="EMBL" id="GIH27623.1"/>
    </source>
</evidence>
<evidence type="ECO:0000256" key="1">
    <source>
        <dbReference type="SAM" id="Phobius"/>
    </source>
</evidence>
<name>A0A919QF59_9ACTN</name>
<feature type="transmembrane region" description="Helical" evidence="1">
    <location>
        <begin position="7"/>
        <end position="25"/>
    </location>
</feature>
<sequence>MPKFSGLFLSWAGVVIGSILLILGITFAFGFAYSLILSGVFLLTGSLLFVDTDEEICRKENRK</sequence>
<dbReference type="EMBL" id="BOOA01000059">
    <property type="protein sequence ID" value="GIH27623.1"/>
    <property type="molecule type" value="Genomic_DNA"/>
</dbReference>
<comment type="caution">
    <text evidence="2">The sequence shown here is derived from an EMBL/GenBank/DDBJ whole genome shotgun (WGS) entry which is preliminary data.</text>
</comment>
<keyword evidence="1" id="KW-1133">Transmembrane helix</keyword>
<protein>
    <submittedName>
        <fullName evidence="2">Uncharacterized protein</fullName>
    </submittedName>
</protein>
<proteinExistence type="predicted"/>
<reference evidence="2" key="1">
    <citation type="submission" date="2021-01" db="EMBL/GenBank/DDBJ databases">
        <title>Whole genome shotgun sequence of Acrocarpospora phusangensis NBRC 108782.</title>
        <authorList>
            <person name="Komaki H."/>
            <person name="Tamura T."/>
        </authorList>
    </citation>
    <scope>NUCLEOTIDE SEQUENCE</scope>
    <source>
        <strain evidence="2">NBRC 108782</strain>
    </source>
</reference>
<dbReference type="AlphaFoldDB" id="A0A919QF59"/>
<keyword evidence="1" id="KW-0472">Membrane</keyword>
<keyword evidence="3" id="KW-1185">Reference proteome</keyword>
<keyword evidence="1" id="KW-0812">Transmembrane</keyword>
<evidence type="ECO:0000313" key="3">
    <source>
        <dbReference type="Proteomes" id="UP000640052"/>
    </source>
</evidence>
<feature type="transmembrane region" description="Helical" evidence="1">
    <location>
        <begin position="31"/>
        <end position="50"/>
    </location>
</feature>